<dbReference type="InterPro" id="IPR036116">
    <property type="entry name" value="FN3_sf"/>
</dbReference>
<dbReference type="PANTHER" id="PTHR23278:SF19">
    <property type="entry name" value="OBSCURIN"/>
    <property type="match status" value="1"/>
</dbReference>
<evidence type="ECO:0000313" key="5">
    <source>
        <dbReference type="RefSeq" id="XP_022235907.1"/>
    </source>
</evidence>
<keyword evidence="2" id="KW-1133">Transmembrane helix</keyword>
<dbReference type="SUPFAM" id="SSF49265">
    <property type="entry name" value="Fibronectin type III"/>
    <property type="match status" value="1"/>
</dbReference>
<dbReference type="RefSeq" id="XP_022235907.1">
    <property type="nucleotide sequence ID" value="XM_022380199.1"/>
</dbReference>
<feature type="domain" description="Fibronectin type-III" evidence="3">
    <location>
        <begin position="1"/>
        <end position="91"/>
    </location>
</feature>
<dbReference type="Gene3D" id="2.60.40.10">
    <property type="entry name" value="Immunoglobulins"/>
    <property type="match status" value="1"/>
</dbReference>
<organism evidence="4 5">
    <name type="scientific">Limulus polyphemus</name>
    <name type="common">Atlantic horseshoe crab</name>
    <dbReference type="NCBI Taxonomy" id="6850"/>
    <lineage>
        <taxon>Eukaryota</taxon>
        <taxon>Metazoa</taxon>
        <taxon>Ecdysozoa</taxon>
        <taxon>Arthropoda</taxon>
        <taxon>Chelicerata</taxon>
        <taxon>Merostomata</taxon>
        <taxon>Xiphosura</taxon>
        <taxon>Limulidae</taxon>
        <taxon>Limulus</taxon>
    </lineage>
</organism>
<feature type="transmembrane region" description="Helical" evidence="2">
    <location>
        <begin position="105"/>
        <end position="127"/>
    </location>
</feature>
<protein>
    <submittedName>
        <fullName evidence="5">Uncharacterized protein LOC111083582</fullName>
    </submittedName>
</protein>
<keyword evidence="2" id="KW-0472">Membrane</keyword>
<dbReference type="Proteomes" id="UP000694941">
    <property type="component" value="Unplaced"/>
</dbReference>
<dbReference type="PANTHER" id="PTHR23278">
    <property type="entry name" value="SIDESTEP PROTEIN"/>
    <property type="match status" value="1"/>
</dbReference>
<keyword evidence="2" id="KW-0812">Transmembrane</keyword>
<accession>A0ABM1RX02</accession>
<evidence type="ECO:0000259" key="3">
    <source>
        <dbReference type="PROSITE" id="PS50853"/>
    </source>
</evidence>
<name>A0ABM1RX02_LIMPO</name>
<reference evidence="5" key="1">
    <citation type="submission" date="2025-08" db="UniProtKB">
        <authorList>
            <consortium name="RefSeq"/>
        </authorList>
    </citation>
    <scope>IDENTIFICATION</scope>
    <source>
        <tissue evidence="5">Muscle</tissue>
    </source>
</reference>
<gene>
    <name evidence="5" type="primary">LOC111083582</name>
</gene>
<evidence type="ECO:0000256" key="2">
    <source>
        <dbReference type="SAM" id="Phobius"/>
    </source>
</evidence>
<sequence length="232" mass="25509">MPVNCTVKNVTMNSVEVGCFEGYSGGLSQHFVLEIREENIEKKYRNFTAKKPEFSVEGLSNSRTFQVFVYAVNAKGKSQEWKKYVRTLSPLGEKKGWSGLWNAQIRPIIVTGVAGIVFMVLLIVFVVKVQAKRNSGKPFAEDDNIDENHTQKAGEETYSPLATVEDERGPDILPGLAGVRPDMLHNNIKSDTGLAGVRPDMLHNNIKTDTGLAGVIPDRLSNNVKSDTGLAS</sequence>
<feature type="region of interest" description="Disordered" evidence="1">
    <location>
        <begin position="137"/>
        <end position="159"/>
    </location>
</feature>
<evidence type="ECO:0000256" key="1">
    <source>
        <dbReference type="SAM" id="MobiDB-lite"/>
    </source>
</evidence>
<keyword evidence="4" id="KW-1185">Reference proteome</keyword>
<dbReference type="CDD" id="cd00063">
    <property type="entry name" value="FN3"/>
    <property type="match status" value="1"/>
</dbReference>
<proteinExistence type="predicted"/>
<feature type="non-terminal residue" evidence="5">
    <location>
        <position position="232"/>
    </location>
</feature>
<dbReference type="PROSITE" id="PS50853">
    <property type="entry name" value="FN3"/>
    <property type="match status" value="1"/>
</dbReference>
<feature type="compositionally biased region" description="Basic and acidic residues" evidence="1">
    <location>
        <begin position="146"/>
        <end position="155"/>
    </location>
</feature>
<dbReference type="InterPro" id="IPR003961">
    <property type="entry name" value="FN3_dom"/>
</dbReference>
<evidence type="ECO:0000313" key="4">
    <source>
        <dbReference type="Proteomes" id="UP000694941"/>
    </source>
</evidence>
<dbReference type="InterPro" id="IPR013783">
    <property type="entry name" value="Ig-like_fold"/>
</dbReference>
<dbReference type="GeneID" id="111083582"/>